<dbReference type="InterPro" id="IPR027417">
    <property type="entry name" value="P-loop_NTPase"/>
</dbReference>
<dbReference type="GO" id="GO:0016887">
    <property type="term" value="F:ATP hydrolysis activity"/>
    <property type="evidence" value="ECO:0007669"/>
    <property type="project" value="InterPro"/>
</dbReference>
<dbReference type="CDD" id="cd03230">
    <property type="entry name" value="ABC_DR_subfamily_A"/>
    <property type="match status" value="1"/>
</dbReference>
<keyword evidence="3 5" id="KW-0067">ATP-binding</keyword>
<dbReference type="InterPro" id="IPR051782">
    <property type="entry name" value="ABC_Transporter_VariousFunc"/>
</dbReference>
<organism evidence="5 6">
    <name type="scientific">Candidatus Stercoripulliclostridium merdigallinarum</name>
    <dbReference type="NCBI Taxonomy" id="2840951"/>
    <lineage>
        <taxon>Bacteria</taxon>
        <taxon>Bacillati</taxon>
        <taxon>Bacillota</taxon>
        <taxon>Clostridia</taxon>
        <taxon>Eubacteriales</taxon>
        <taxon>Candidatus Stercoripulliclostridium</taxon>
    </lineage>
</organism>
<evidence type="ECO:0000313" key="5">
    <source>
        <dbReference type="EMBL" id="HIU60239.1"/>
    </source>
</evidence>
<feature type="non-terminal residue" evidence="5">
    <location>
        <position position="238"/>
    </location>
</feature>
<keyword evidence="1" id="KW-0813">Transport</keyword>
<feature type="domain" description="ABC transporter" evidence="4">
    <location>
        <begin position="2"/>
        <end position="234"/>
    </location>
</feature>
<dbReference type="PROSITE" id="PS00211">
    <property type="entry name" value="ABC_TRANSPORTER_1"/>
    <property type="match status" value="1"/>
</dbReference>
<dbReference type="SMART" id="SM00382">
    <property type="entry name" value="AAA"/>
    <property type="match status" value="1"/>
</dbReference>
<reference evidence="5" key="1">
    <citation type="submission" date="2020-10" db="EMBL/GenBank/DDBJ databases">
        <authorList>
            <person name="Gilroy R."/>
        </authorList>
    </citation>
    <scope>NUCLEOTIDE SEQUENCE</scope>
    <source>
        <strain evidence="5">18911</strain>
    </source>
</reference>
<dbReference type="EMBL" id="DVNF01000077">
    <property type="protein sequence ID" value="HIU60239.1"/>
    <property type="molecule type" value="Genomic_DNA"/>
</dbReference>
<dbReference type="Pfam" id="PF00005">
    <property type="entry name" value="ABC_tran"/>
    <property type="match status" value="1"/>
</dbReference>
<dbReference type="PANTHER" id="PTHR42939:SF1">
    <property type="entry name" value="ABC TRANSPORTER ATP-BINDING PROTEIN ALBC-RELATED"/>
    <property type="match status" value="1"/>
</dbReference>
<evidence type="ECO:0000313" key="6">
    <source>
        <dbReference type="Proteomes" id="UP000824094"/>
    </source>
</evidence>
<dbReference type="InterPro" id="IPR003439">
    <property type="entry name" value="ABC_transporter-like_ATP-bd"/>
</dbReference>
<evidence type="ECO:0000256" key="1">
    <source>
        <dbReference type="ARBA" id="ARBA00022448"/>
    </source>
</evidence>
<dbReference type="Gene3D" id="3.40.50.300">
    <property type="entry name" value="P-loop containing nucleotide triphosphate hydrolases"/>
    <property type="match status" value="1"/>
</dbReference>
<evidence type="ECO:0000256" key="2">
    <source>
        <dbReference type="ARBA" id="ARBA00022741"/>
    </source>
</evidence>
<comment type="caution">
    <text evidence="5">The sequence shown here is derived from an EMBL/GenBank/DDBJ whole genome shotgun (WGS) entry which is preliminary data.</text>
</comment>
<sequence>MIEINGLSKSYKGSGRLALDSLSLTVNDGEIFGFLGPNGAGKSTAIKCMTGILSFTQGTVKICGVDMNVDPVGAKKKIGYVPDEHLLYEGLTGRQYVNFISDIFGVDKSRREELTKKYADEFGLSDRLDETISNYSHGMKQKIAVIAALIHEPEVFILDEPMLGLDPKSAYILKKLMRDYADKGKTVFFSSHILEVVEKICDRVAIIDGGKLIAVCDIQELKEKRSDMSLEQLFLTLT</sequence>
<reference evidence="5" key="2">
    <citation type="journal article" date="2021" name="PeerJ">
        <title>Extensive microbial diversity within the chicken gut microbiome revealed by metagenomics and culture.</title>
        <authorList>
            <person name="Gilroy R."/>
            <person name="Ravi A."/>
            <person name="Getino M."/>
            <person name="Pursley I."/>
            <person name="Horton D.L."/>
            <person name="Alikhan N.F."/>
            <person name="Baker D."/>
            <person name="Gharbi K."/>
            <person name="Hall N."/>
            <person name="Watson M."/>
            <person name="Adriaenssens E.M."/>
            <person name="Foster-Nyarko E."/>
            <person name="Jarju S."/>
            <person name="Secka A."/>
            <person name="Antonio M."/>
            <person name="Oren A."/>
            <person name="Chaudhuri R.R."/>
            <person name="La Ragione R."/>
            <person name="Hildebrand F."/>
            <person name="Pallen M.J."/>
        </authorList>
    </citation>
    <scope>NUCLEOTIDE SEQUENCE</scope>
    <source>
        <strain evidence="5">18911</strain>
    </source>
</reference>
<dbReference type="InterPro" id="IPR003593">
    <property type="entry name" value="AAA+_ATPase"/>
</dbReference>
<dbReference type="PANTHER" id="PTHR42939">
    <property type="entry name" value="ABC TRANSPORTER ATP-BINDING PROTEIN ALBC-RELATED"/>
    <property type="match status" value="1"/>
</dbReference>
<keyword evidence="2" id="KW-0547">Nucleotide-binding</keyword>
<dbReference type="AlphaFoldDB" id="A0A9D1MHQ3"/>
<dbReference type="PROSITE" id="PS50893">
    <property type="entry name" value="ABC_TRANSPORTER_2"/>
    <property type="match status" value="1"/>
</dbReference>
<dbReference type="Proteomes" id="UP000824094">
    <property type="component" value="Unassembled WGS sequence"/>
</dbReference>
<dbReference type="InterPro" id="IPR017871">
    <property type="entry name" value="ABC_transporter-like_CS"/>
</dbReference>
<gene>
    <name evidence="5" type="ORF">IAB05_02470</name>
</gene>
<evidence type="ECO:0000259" key="4">
    <source>
        <dbReference type="PROSITE" id="PS50893"/>
    </source>
</evidence>
<protein>
    <submittedName>
        <fullName evidence="5">ABC transporter ATP-binding protein</fullName>
    </submittedName>
</protein>
<name>A0A9D1MHQ3_9FIRM</name>
<dbReference type="GO" id="GO:0005524">
    <property type="term" value="F:ATP binding"/>
    <property type="evidence" value="ECO:0007669"/>
    <property type="project" value="UniProtKB-KW"/>
</dbReference>
<evidence type="ECO:0000256" key="3">
    <source>
        <dbReference type="ARBA" id="ARBA00022840"/>
    </source>
</evidence>
<dbReference type="SUPFAM" id="SSF52540">
    <property type="entry name" value="P-loop containing nucleoside triphosphate hydrolases"/>
    <property type="match status" value="1"/>
</dbReference>
<accession>A0A9D1MHQ3</accession>
<proteinExistence type="predicted"/>